<dbReference type="InterPro" id="IPR008630">
    <property type="entry name" value="Glyco_trans_34"/>
</dbReference>
<dbReference type="GO" id="GO:0000009">
    <property type="term" value="F:alpha-1,6-mannosyltransferase activity"/>
    <property type="evidence" value="ECO:0007669"/>
    <property type="project" value="TreeGrafter"/>
</dbReference>
<evidence type="ECO:0000256" key="5">
    <source>
        <dbReference type="SAM" id="Phobius"/>
    </source>
</evidence>
<dbReference type="GO" id="GO:0000136">
    <property type="term" value="C:mannan polymerase complex"/>
    <property type="evidence" value="ECO:0007669"/>
    <property type="project" value="TreeGrafter"/>
</dbReference>
<keyword evidence="5" id="KW-0812">Transmembrane</keyword>
<name>A0A060T9L6_BLAAD</name>
<feature type="transmembrane region" description="Helical" evidence="5">
    <location>
        <begin position="53"/>
        <end position="80"/>
    </location>
</feature>
<proteinExistence type="inferred from homology"/>
<accession>A0A060T9L6</accession>
<dbReference type="PhylomeDB" id="A0A060T9L6"/>
<feature type="compositionally biased region" description="Basic residues" evidence="4">
    <location>
        <begin position="38"/>
        <end position="47"/>
    </location>
</feature>
<dbReference type="PANTHER" id="PTHR31306:SF10">
    <property type="entry name" value="ALPHA-1,6-MANNOSYLTRANSFERASE MNN11-RELATED"/>
    <property type="match status" value="1"/>
</dbReference>
<keyword evidence="5" id="KW-1133">Transmembrane helix</keyword>
<dbReference type="AlphaFoldDB" id="A0A060T9L6"/>
<protein>
    <submittedName>
        <fullName evidence="6">ARAD1D12804p</fullName>
    </submittedName>
</protein>
<dbReference type="InterPro" id="IPR029044">
    <property type="entry name" value="Nucleotide-diphossugar_trans"/>
</dbReference>
<organism evidence="6">
    <name type="scientific">Blastobotrys adeninivorans</name>
    <name type="common">Yeast</name>
    <name type="synonym">Arxula adeninivorans</name>
    <dbReference type="NCBI Taxonomy" id="409370"/>
    <lineage>
        <taxon>Eukaryota</taxon>
        <taxon>Fungi</taxon>
        <taxon>Dikarya</taxon>
        <taxon>Ascomycota</taxon>
        <taxon>Saccharomycotina</taxon>
        <taxon>Dipodascomycetes</taxon>
        <taxon>Dipodascales</taxon>
        <taxon>Trichomonascaceae</taxon>
        <taxon>Blastobotrys</taxon>
    </lineage>
</organism>
<dbReference type="EMBL" id="HG937694">
    <property type="protein sequence ID" value="CDP37494.1"/>
    <property type="molecule type" value="Genomic_DNA"/>
</dbReference>
<dbReference type="PANTHER" id="PTHR31306">
    <property type="entry name" value="ALPHA-1,6-MANNOSYLTRANSFERASE MNN11-RELATED"/>
    <property type="match status" value="1"/>
</dbReference>
<evidence type="ECO:0000256" key="4">
    <source>
        <dbReference type="SAM" id="MobiDB-lite"/>
    </source>
</evidence>
<evidence type="ECO:0000256" key="1">
    <source>
        <dbReference type="ARBA" id="ARBA00005664"/>
    </source>
</evidence>
<evidence type="ECO:0000256" key="3">
    <source>
        <dbReference type="ARBA" id="ARBA00022679"/>
    </source>
</evidence>
<reference evidence="6" key="2">
    <citation type="submission" date="2014-06" db="EMBL/GenBank/DDBJ databases">
        <title>The complete genome of Blastobotrys (Arxula) adeninivorans LS3 - a yeast of biotechnological interest.</title>
        <authorList>
            <person name="Kunze G."/>
            <person name="Gaillardin C."/>
            <person name="Czernicka M."/>
            <person name="Durrens P."/>
            <person name="Martin T."/>
            <person name="Boer E."/>
            <person name="Gabaldon T."/>
            <person name="Cruz J."/>
            <person name="Talla E."/>
            <person name="Marck C."/>
            <person name="Goffeau A."/>
            <person name="Barbe V."/>
            <person name="Baret P."/>
            <person name="Baronian K."/>
            <person name="Beier S."/>
            <person name="Bleykasten C."/>
            <person name="Bode R."/>
            <person name="Casaregola S."/>
            <person name="Despons L."/>
            <person name="Fairhead C."/>
            <person name="Giersberg M."/>
            <person name="Gierski P."/>
            <person name="Hahnel U."/>
            <person name="Hartmann A."/>
            <person name="Jankowska D."/>
            <person name="Jubin C."/>
            <person name="Jung P."/>
            <person name="Lafontaine I."/>
            <person name="Leh-Louis V."/>
            <person name="Lemaire M."/>
            <person name="Marcet-Houben M."/>
            <person name="Mascher M."/>
            <person name="Morel G."/>
            <person name="Richard G.-F."/>
            <person name="Riechen J."/>
            <person name="Sacerdot C."/>
            <person name="Sarkar A."/>
            <person name="Savel G."/>
            <person name="Schacherer J."/>
            <person name="Sherman D."/>
            <person name="Straub M.-L."/>
            <person name="Stein N."/>
            <person name="Thierry A."/>
            <person name="Trautwein-Schult A."/>
            <person name="Westhof E."/>
            <person name="Worch S."/>
            <person name="Dujon B."/>
            <person name="Souciet J.-L."/>
            <person name="Wincker P."/>
            <person name="Scholz U."/>
            <person name="Neuveglise N."/>
        </authorList>
    </citation>
    <scope>NUCLEOTIDE SEQUENCE</scope>
    <source>
        <strain evidence="6">LS3</strain>
    </source>
</reference>
<comment type="similarity">
    <text evidence="1">Belongs to the glycosyltransferase 34 family.</text>
</comment>
<evidence type="ECO:0000256" key="2">
    <source>
        <dbReference type="ARBA" id="ARBA00022676"/>
    </source>
</evidence>
<dbReference type="GO" id="GO:0006487">
    <property type="term" value="P:protein N-linked glycosylation"/>
    <property type="evidence" value="ECO:0007669"/>
    <property type="project" value="TreeGrafter"/>
</dbReference>
<dbReference type="Pfam" id="PF05637">
    <property type="entry name" value="Glyco_transf_34"/>
    <property type="match status" value="1"/>
</dbReference>
<gene>
    <name evidence="6" type="ORF">GNLVRS02_ARAD1D12804g</name>
</gene>
<keyword evidence="2" id="KW-0328">Glycosyltransferase</keyword>
<keyword evidence="5" id="KW-0472">Membrane</keyword>
<sequence>MLLTDSIRIHRRQPSVALPSYNPRGEDDDDGSSSKSSSRGRRRRSRRTKAESIIRLTIAFASMAVILVALYTIFTAFLGLHSLSNTKRPVRGIAKSTTETDNPILVPSFQDIDDARTGKPLKSNLNSLVYSGSSADDPKVVLVVDIDFETRDPSRLAKVLDNRRQYAQKHGYGLYARFKQDFHYQYPSAFDWTAWTKIALCREAMVVFPNAKYYWYLDQDAVITDLSVDVQEHVLNRDVLEQLMLADQPVITSSKVIRTPKQPNAQRSEFVVAQDEQGLNSKSFMFTNSDSSRMILDLWNDPNHHNYGPFDRNDISALNHIALWHYTVLRHMAIIPPKRMASLSWSLDDKVQYSNGDFVGVLRDCNNPELCAQQFESLLADVHD</sequence>
<dbReference type="Gene3D" id="3.90.550.10">
    <property type="entry name" value="Spore Coat Polysaccharide Biosynthesis Protein SpsA, Chain A"/>
    <property type="match status" value="1"/>
</dbReference>
<feature type="region of interest" description="Disordered" evidence="4">
    <location>
        <begin position="14"/>
        <end position="47"/>
    </location>
</feature>
<reference evidence="6" key="1">
    <citation type="submission" date="2014-02" db="EMBL/GenBank/DDBJ databases">
        <authorList>
            <person name="Genoscope - CEA"/>
        </authorList>
    </citation>
    <scope>NUCLEOTIDE SEQUENCE</scope>
    <source>
        <strain evidence="6">LS3</strain>
    </source>
</reference>
<keyword evidence="3" id="KW-0808">Transferase</keyword>
<evidence type="ECO:0000313" key="6">
    <source>
        <dbReference type="EMBL" id="CDP37494.1"/>
    </source>
</evidence>